<dbReference type="VEuPathDB" id="ToxoDB:cyc_02880"/>
<comment type="caution">
    <text evidence="1">The sequence shown here is derived from an EMBL/GenBank/DDBJ whole genome shotgun (WGS) entry which is preliminary data.</text>
</comment>
<accession>A0A1D3D1M8</accession>
<proteinExistence type="predicted"/>
<name>A0A1D3D1M8_9EIME</name>
<dbReference type="FunCoup" id="A0A1D3D1M8">
    <property type="interactions" value="35"/>
</dbReference>
<keyword evidence="2" id="KW-1185">Reference proteome</keyword>
<evidence type="ECO:0000313" key="2">
    <source>
        <dbReference type="Proteomes" id="UP000095192"/>
    </source>
</evidence>
<dbReference type="EMBL" id="JROU02001115">
    <property type="protein sequence ID" value="OEH77356.1"/>
    <property type="molecule type" value="Genomic_DNA"/>
</dbReference>
<reference evidence="1 2" key="1">
    <citation type="journal article" date="2016" name="BMC Genomics">
        <title>Comparative genomics reveals Cyclospora cayetanensis possesses coccidia-like metabolism and invasion components but unique surface antigens.</title>
        <authorList>
            <person name="Liu S."/>
            <person name="Wang L."/>
            <person name="Zheng H."/>
            <person name="Xu Z."/>
            <person name="Roellig D.M."/>
            <person name="Li N."/>
            <person name="Frace M.A."/>
            <person name="Tang K."/>
            <person name="Arrowood M.J."/>
            <person name="Moss D.M."/>
            <person name="Zhang L."/>
            <person name="Feng Y."/>
            <person name="Xiao L."/>
        </authorList>
    </citation>
    <scope>NUCLEOTIDE SEQUENCE [LARGE SCALE GENOMIC DNA]</scope>
    <source>
        <strain evidence="1 2">CHN_HEN01</strain>
    </source>
</reference>
<dbReference type="Proteomes" id="UP000095192">
    <property type="component" value="Unassembled WGS sequence"/>
</dbReference>
<sequence length="152" mass="17286">MLGIHRLITPSAVTLQCKGHSVVVIGRHTGRLLHFDSSVARPVRKFVSTVVQDNRTSRSDKPQRGYWFNTVSKSPSIELPSGKKCYVLNVKRDQDGELEPVLCFVDSQGKRLMWMDGEELAEFEKLIPRLEEYFKLHSVDKEQSVSSHSTTN</sequence>
<dbReference type="Pfam" id="PF23519">
    <property type="entry name" value="Microp_apicomplexa_10"/>
    <property type="match status" value="1"/>
</dbReference>
<evidence type="ECO:0000313" key="1">
    <source>
        <dbReference type="EMBL" id="OEH77356.1"/>
    </source>
</evidence>
<protein>
    <submittedName>
        <fullName evidence="1">Uncharacterized protein</fullName>
    </submittedName>
</protein>
<organism evidence="1 2">
    <name type="scientific">Cyclospora cayetanensis</name>
    <dbReference type="NCBI Taxonomy" id="88456"/>
    <lineage>
        <taxon>Eukaryota</taxon>
        <taxon>Sar</taxon>
        <taxon>Alveolata</taxon>
        <taxon>Apicomplexa</taxon>
        <taxon>Conoidasida</taxon>
        <taxon>Coccidia</taxon>
        <taxon>Eucoccidiorida</taxon>
        <taxon>Eimeriorina</taxon>
        <taxon>Eimeriidae</taxon>
        <taxon>Cyclospora</taxon>
    </lineage>
</organism>
<dbReference type="AlphaFoldDB" id="A0A1D3D1M8"/>
<gene>
    <name evidence="1" type="ORF">cyc_02880</name>
</gene>
<dbReference type="InterPro" id="IPR056349">
    <property type="entry name" value="Microp_apicomplexa_10"/>
</dbReference>
<dbReference type="InParanoid" id="A0A1D3D1M8"/>